<name>X1GEX1_9ZZZZ</name>
<dbReference type="EMBL" id="BARU01017053">
    <property type="protein sequence ID" value="GAH55767.1"/>
    <property type="molecule type" value="Genomic_DNA"/>
</dbReference>
<dbReference type="AlphaFoldDB" id="X1GEX1"/>
<sequence>MPDKYAELQKLIDASQSYDEHMSLTLGRCQLYGTDVHINTGIQSSRLLEATKEHELTHRSDICNTHFGNLYTLINNAKKFLNSFSITHRNLILKLIECFSSNNYKLCFEGRAKYNERRFFDDIPEKEWLNALNEIDDKSYYEGYGIASNIMSHFSLRDEIYI</sequence>
<reference evidence="1" key="1">
    <citation type="journal article" date="2014" name="Front. Microbiol.">
        <title>High frequency of phylogenetically diverse reductive dehalogenase-homologous genes in deep subseafloor sedimentary metagenomes.</title>
        <authorList>
            <person name="Kawai M."/>
            <person name="Futagami T."/>
            <person name="Toyoda A."/>
            <person name="Takaki Y."/>
            <person name="Nishi S."/>
            <person name="Hori S."/>
            <person name="Arai W."/>
            <person name="Tsubouchi T."/>
            <person name="Morono Y."/>
            <person name="Uchiyama I."/>
            <person name="Ito T."/>
            <person name="Fujiyama A."/>
            <person name="Inagaki F."/>
            <person name="Takami H."/>
        </authorList>
    </citation>
    <scope>NUCLEOTIDE SEQUENCE</scope>
    <source>
        <strain evidence="1">Expedition CK06-06</strain>
    </source>
</reference>
<proteinExistence type="predicted"/>
<accession>X1GEX1</accession>
<protein>
    <submittedName>
        <fullName evidence="1">Uncharacterized protein</fullName>
    </submittedName>
</protein>
<comment type="caution">
    <text evidence="1">The sequence shown here is derived from an EMBL/GenBank/DDBJ whole genome shotgun (WGS) entry which is preliminary data.</text>
</comment>
<gene>
    <name evidence="1" type="ORF">S03H2_28309</name>
</gene>
<evidence type="ECO:0000313" key="1">
    <source>
        <dbReference type="EMBL" id="GAH55767.1"/>
    </source>
</evidence>
<organism evidence="1">
    <name type="scientific">marine sediment metagenome</name>
    <dbReference type="NCBI Taxonomy" id="412755"/>
    <lineage>
        <taxon>unclassified sequences</taxon>
        <taxon>metagenomes</taxon>
        <taxon>ecological metagenomes</taxon>
    </lineage>
</organism>
<feature type="non-terminal residue" evidence="1">
    <location>
        <position position="162"/>
    </location>
</feature>